<organism evidence="1 2">
    <name type="scientific">Marchantia polymorpha subsp. ruderalis</name>
    <dbReference type="NCBI Taxonomy" id="1480154"/>
    <lineage>
        <taxon>Eukaryota</taxon>
        <taxon>Viridiplantae</taxon>
        <taxon>Streptophyta</taxon>
        <taxon>Embryophyta</taxon>
        <taxon>Marchantiophyta</taxon>
        <taxon>Marchantiopsida</taxon>
        <taxon>Marchantiidae</taxon>
        <taxon>Marchantiales</taxon>
        <taxon>Marchantiaceae</taxon>
        <taxon>Marchantia</taxon>
    </lineage>
</organism>
<reference evidence="1" key="1">
    <citation type="submission" date="2016-03" db="EMBL/GenBank/DDBJ databases">
        <title>Mechanisms controlling the formation of the plant cell surface in tip-growing cells are functionally conserved among land plants.</title>
        <authorList>
            <person name="Honkanen S."/>
            <person name="Jones V.A."/>
            <person name="Morieri G."/>
            <person name="Champion C."/>
            <person name="Hetherington A.J."/>
            <person name="Kelly S."/>
            <person name="Saint-Marcoux D."/>
            <person name="Proust H."/>
            <person name="Prescott H."/>
            <person name="Dolan L."/>
        </authorList>
    </citation>
    <scope>NUCLEOTIDE SEQUENCE [LARGE SCALE GENOMIC DNA]</scope>
    <source>
        <tissue evidence="1">Whole gametophyte</tissue>
    </source>
</reference>
<keyword evidence="2" id="KW-1185">Reference proteome</keyword>
<gene>
    <name evidence="1" type="ORF">AXG93_115s1670</name>
</gene>
<dbReference type="Proteomes" id="UP000077202">
    <property type="component" value="Unassembled WGS sequence"/>
</dbReference>
<evidence type="ECO:0000313" key="2">
    <source>
        <dbReference type="Proteomes" id="UP000077202"/>
    </source>
</evidence>
<protein>
    <submittedName>
        <fullName evidence="1">Uncharacterized protein</fullName>
    </submittedName>
</protein>
<evidence type="ECO:0000313" key="1">
    <source>
        <dbReference type="EMBL" id="OAE28476.1"/>
    </source>
</evidence>
<dbReference type="AlphaFoldDB" id="A0A176W8J0"/>
<comment type="caution">
    <text evidence="1">The sequence shown here is derived from an EMBL/GenBank/DDBJ whole genome shotgun (WGS) entry which is preliminary data.</text>
</comment>
<accession>A0A176W8J0</accession>
<name>A0A176W8J0_MARPO</name>
<sequence length="187" mass="20757">MDVYILQVIVEKMAIFDIMSDAREPVSSTTIGLGAQSDATLPSIETEVIESLNIYGGQTVKASTYERSGALPTLRSITITEYDENETVRTVFEVDTQPLAQDDPTLQIVDCGFRWNACALTDYRVQSIETEVTESRNIHGGRTVKASRYQRSGALQFLISSTIIEYKENETAVSRKVYDSLGRQISG</sequence>
<proteinExistence type="predicted"/>
<dbReference type="EMBL" id="LVLJ01001739">
    <property type="protein sequence ID" value="OAE28476.1"/>
    <property type="molecule type" value="Genomic_DNA"/>
</dbReference>